<sequence>MSEQNSGDDRQVLKIAVASLVIAALLGVALMLFLPLLGSFVDQHFSAGMGLKDAAVVAFFTTVVTLVIFAVAAGDGLLGELQFMLSGFFGFFLVLWLLIAWIF</sequence>
<reference evidence="2 3" key="1">
    <citation type="submission" date="2015-12" db="EMBL/GenBank/DDBJ databases">
        <authorList>
            <person name="Shamseldin A."/>
            <person name="Moawad H."/>
            <person name="Abd El-Rahim W.M."/>
            <person name="Sadowsky M.J."/>
        </authorList>
    </citation>
    <scope>NUCLEOTIDE SEQUENCE [LARGE SCALE GENOMIC DNA]</scope>
    <source>
        <strain evidence="2 3">SM2</strain>
    </source>
</reference>
<keyword evidence="1" id="KW-0472">Membrane</keyword>
<name>A0A127M8Y2_9GAMM</name>
<dbReference type="Proteomes" id="UP000074119">
    <property type="component" value="Chromosome"/>
</dbReference>
<dbReference type="KEGG" id="zal:AZF00_15915"/>
<evidence type="ECO:0000313" key="2">
    <source>
        <dbReference type="EMBL" id="AMO69692.1"/>
    </source>
</evidence>
<keyword evidence="1" id="KW-0812">Transmembrane</keyword>
<accession>A0A127M8Y2</accession>
<protein>
    <submittedName>
        <fullName evidence="2">Uncharacterized protein</fullName>
    </submittedName>
</protein>
<dbReference type="RefSeq" id="WP_008252067.1">
    <property type="nucleotide sequence ID" value="NZ_CP014544.1"/>
</dbReference>
<evidence type="ECO:0000313" key="3">
    <source>
        <dbReference type="Proteomes" id="UP000074119"/>
    </source>
</evidence>
<evidence type="ECO:0000256" key="1">
    <source>
        <dbReference type="SAM" id="Phobius"/>
    </source>
</evidence>
<dbReference type="EMBL" id="CP014544">
    <property type="protein sequence ID" value="AMO69692.1"/>
    <property type="molecule type" value="Genomic_DNA"/>
</dbReference>
<dbReference type="AlphaFoldDB" id="A0A127M8Y2"/>
<feature type="transmembrane region" description="Helical" evidence="1">
    <location>
        <begin position="81"/>
        <end position="102"/>
    </location>
</feature>
<feature type="transmembrane region" description="Helical" evidence="1">
    <location>
        <begin position="12"/>
        <end position="34"/>
    </location>
</feature>
<dbReference type="STRING" id="1470434.AZF00_15915"/>
<feature type="transmembrane region" description="Helical" evidence="1">
    <location>
        <begin position="54"/>
        <end position="74"/>
    </location>
</feature>
<gene>
    <name evidence="2" type="ORF">AZF00_15915</name>
</gene>
<proteinExistence type="predicted"/>
<organism evidence="2 3">
    <name type="scientific">Zhongshania aliphaticivorans</name>
    <dbReference type="NCBI Taxonomy" id="1470434"/>
    <lineage>
        <taxon>Bacteria</taxon>
        <taxon>Pseudomonadati</taxon>
        <taxon>Pseudomonadota</taxon>
        <taxon>Gammaproteobacteria</taxon>
        <taxon>Cellvibrionales</taxon>
        <taxon>Spongiibacteraceae</taxon>
        <taxon>Zhongshania</taxon>
    </lineage>
</organism>
<keyword evidence="1" id="KW-1133">Transmembrane helix</keyword>